<dbReference type="EMBL" id="PTRC01000067">
    <property type="protein sequence ID" value="PQA71580.1"/>
    <property type="molecule type" value="Genomic_DNA"/>
</dbReference>
<evidence type="ECO:0000313" key="4">
    <source>
        <dbReference type="Proteomes" id="UP000238493"/>
    </source>
</evidence>
<dbReference type="AlphaFoldDB" id="A0A2S7IUI2"/>
<feature type="domain" description="Xaa-Pro dipeptidyl-peptidase-like" evidence="2">
    <location>
        <begin position="25"/>
        <end position="287"/>
    </location>
</feature>
<dbReference type="PANTHER" id="PTHR22946:SF9">
    <property type="entry name" value="POLYKETIDE TRANSFERASE AF380"/>
    <property type="match status" value="1"/>
</dbReference>
<dbReference type="GO" id="GO:0052689">
    <property type="term" value="F:carboxylic ester hydrolase activity"/>
    <property type="evidence" value="ECO:0007669"/>
    <property type="project" value="UniProtKB-ARBA"/>
</dbReference>
<proteinExistence type="predicted"/>
<accession>A0A2S7IUI2</accession>
<protein>
    <submittedName>
        <fullName evidence="3">Acetylxylan esterase</fullName>
    </submittedName>
</protein>
<dbReference type="InterPro" id="IPR050261">
    <property type="entry name" value="FrsA_esterase"/>
</dbReference>
<dbReference type="RefSeq" id="WP_104757573.1">
    <property type="nucleotide sequence ID" value="NZ_JBHEEO010000001.1"/>
</dbReference>
<dbReference type="Proteomes" id="UP000238493">
    <property type="component" value="Unassembled WGS sequence"/>
</dbReference>
<gene>
    <name evidence="3" type="ORF">C3731_21235</name>
</gene>
<dbReference type="InterPro" id="IPR000383">
    <property type="entry name" value="Xaa-Pro-like_dom"/>
</dbReference>
<keyword evidence="4" id="KW-1185">Reference proteome</keyword>
<dbReference type="Gene3D" id="3.40.50.1820">
    <property type="entry name" value="alpha/beta hydrolase"/>
    <property type="match status" value="1"/>
</dbReference>
<reference evidence="3 4" key="1">
    <citation type="submission" date="2018-02" db="EMBL/GenBank/DDBJ databases">
        <title>Draft genome sequence of Ochrobactrum oryzae found in Brazil.</title>
        <authorList>
            <person name="Cerdeira L."/>
            <person name="Andrade F."/>
            <person name="Zacariotto T."/>
            <person name="Barbosa B."/>
            <person name="Santos S."/>
            <person name="Cassetari V."/>
            <person name="Lincopan N."/>
        </authorList>
    </citation>
    <scope>NUCLEOTIDE SEQUENCE [LARGE SCALE GENOMIC DNA]</scope>
    <source>
        <strain evidence="3 4">OA447</strain>
    </source>
</reference>
<sequence>MTSHTSYAEVVLNGSAEPIEFFVEGSRIQGTFYKPAATAQKLPVVVFAHGWGMVAGGDLEDYAAKAVNAGLMALTFDFRNLGLSEGTPRQEIDPHRQVEDIRAAISYVRSRSDVDHDKIGLWGSSYSGGHALYVAAIDRRVKCVVAQVPTISGFRAARRRVSGDKATAMRLAFEADREARFAGAAPVMIQTVASDPNARVAYPGRDSHDYMMSEAERCPSWVNEITLRSLELARTYEPGAYITRIAPTPMLMIVATDDALTPSDLQQEAFNEAYQPKKLMLLPGGHYTVYREHFDKTSTAAAEWFAEHLL</sequence>
<dbReference type="SUPFAM" id="SSF53474">
    <property type="entry name" value="alpha/beta-Hydrolases"/>
    <property type="match status" value="1"/>
</dbReference>
<evidence type="ECO:0000256" key="1">
    <source>
        <dbReference type="ARBA" id="ARBA00022801"/>
    </source>
</evidence>
<dbReference type="PANTHER" id="PTHR22946">
    <property type="entry name" value="DIENELACTONE HYDROLASE DOMAIN-CONTAINING PROTEIN-RELATED"/>
    <property type="match status" value="1"/>
</dbReference>
<evidence type="ECO:0000259" key="2">
    <source>
        <dbReference type="Pfam" id="PF02129"/>
    </source>
</evidence>
<keyword evidence="1" id="KW-0378">Hydrolase</keyword>
<dbReference type="OrthoDB" id="217645at2"/>
<dbReference type="Gene3D" id="1.10.10.800">
    <property type="match status" value="1"/>
</dbReference>
<evidence type="ECO:0000313" key="3">
    <source>
        <dbReference type="EMBL" id="PQA71580.1"/>
    </source>
</evidence>
<comment type="caution">
    <text evidence="3">The sequence shown here is derived from an EMBL/GenBank/DDBJ whole genome shotgun (WGS) entry which is preliminary data.</text>
</comment>
<organism evidence="3 4">
    <name type="scientific">Brucella oryzae</name>
    <dbReference type="NCBI Taxonomy" id="335286"/>
    <lineage>
        <taxon>Bacteria</taxon>
        <taxon>Pseudomonadati</taxon>
        <taxon>Pseudomonadota</taxon>
        <taxon>Alphaproteobacteria</taxon>
        <taxon>Hyphomicrobiales</taxon>
        <taxon>Brucellaceae</taxon>
        <taxon>Brucella/Ochrobactrum group</taxon>
        <taxon>Brucella</taxon>
    </lineage>
</organism>
<name>A0A2S7IUI2_9HYPH</name>
<dbReference type="Pfam" id="PF02129">
    <property type="entry name" value="Peptidase_S15"/>
    <property type="match status" value="1"/>
</dbReference>
<dbReference type="InterPro" id="IPR029058">
    <property type="entry name" value="AB_hydrolase_fold"/>
</dbReference>